<accession>A0A512B1U3</accession>
<comment type="caution">
    <text evidence="2">The sequence shown here is derived from an EMBL/GenBank/DDBJ whole genome shotgun (WGS) entry which is preliminary data.</text>
</comment>
<dbReference type="PROSITE" id="PS50271">
    <property type="entry name" value="ZF_UBP"/>
    <property type="match status" value="1"/>
</dbReference>
<dbReference type="GO" id="GO:0008270">
    <property type="term" value="F:zinc ion binding"/>
    <property type="evidence" value="ECO:0007669"/>
    <property type="project" value="InterPro"/>
</dbReference>
<dbReference type="OrthoDB" id="120315at2"/>
<gene>
    <name evidence="2" type="ORF">AAE02nite_35840</name>
</gene>
<dbReference type="AlphaFoldDB" id="A0A512B1U3"/>
<dbReference type="Pfam" id="PF02148">
    <property type="entry name" value="zf-UBP"/>
    <property type="match status" value="1"/>
</dbReference>
<dbReference type="InterPro" id="IPR001607">
    <property type="entry name" value="Znf_UBP"/>
</dbReference>
<reference evidence="2 3" key="1">
    <citation type="submission" date="2019-07" db="EMBL/GenBank/DDBJ databases">
        <title>Whole genome shotgun sequence of Adhaeribacter aerolatus NBRC 106133.</title>
        <authorList>
            <person name="Hosoyama A."/>
            <person name="Uohara A."/>
            <person name="Ohji S."/>
            <person name="Ichikawa N."/>
        </authorList>
    </citation>
    <scope>NUCLEOTIDE SEQUENCE [LARGE SCALE GENOMIC DNA]</scope>
    <source>
        <strain evidence="2 3">NBRC 106133</strain>
    </source>
</reference>
<sequence length="92" mass="10488">MTLNTKTCIHLPQDQELKKAAVPQCQQCIDMGSTWVHLRTCQTCGETHCCDSSPNKHATKHFLETNHPVVTSAEPREDWAWCYVDNLFMPLS</sequence>
<evidence type="ECO:0000313" key="3">
    <source>
        <dbReference type="Proteomes" id="UP000321532"/>
    </source>
</evidence>
<keyword evidence="3" id="KW-1185">Reference proteome</keyword>
<name>A0A512B1U3_9BACT</name>
<organism evidence="2 3">
    <name type="scientific">Adhaeribacter aerolatus</name>
    <dbReference type="NCBI Taxonomy" id="670289"/>
    <lineage>
        <taxon>Bacteria</taxon>
        <taxon>Pseudomonadati</taxon>
        <taxon>Bacteroidota</taxon>
        <taxon>Cytophagia</taxon>
        <taxon>Cytophagales</taxon>
        <taxon>Hymenobacteraceae</taxon>
        <taxon>Adhaeribacter</taxon>
    </lineage>
</organism>
<dbReference type="InterPro" id="IPR013083">
    <property type="entry name" value="Znf_RING/FYVE/PHD"/>
</dbReference>
<dbReference type="SUPFAM" id="SSF57850">
    <property type="entry name" value="RING/U-box"/>
    <property type="match status" value="1"/>
</dbReference>
<dbReference type="Proteomes" id="UP000321532">
    <property type="component" value="Unassembled WGS sequence"/>
</dbReference>
<evidence type="ECO:0000313" key="2">
    <source>
        <dbReference type="EMBL" id="GEO05920.1"/>
    </source>
</evidence>
<evidence type="ECO:0000259" key="1">
    <source>
        <dbReference type="PROSITE" id="PS50271"/>
    </source>
</evidence>
<protein>
    <recommendedName>
        <fullName evidence="1">UBP-type domain-containing protein</fullName>
    </recommendedName>
</protein>
<dbReference type="EMBL" id="BJYS01000028">
    <property type="protein sequence ID" value="GEO05920.1"/>
    <property type="molecule type" value="Genomic_DNA"/>
</dbReference>
<dbReference type="Gene3D" id="3.30.40.10">
    <property type="entry name" value="Zinc/RING finger domain, C3HC4 (zinc finger)"/>
    <property type="match status" value="1"/>
</dbReference>
<feature type="domain" description="UBP-type" evidence="1">
    <location>
        <begin position="6"/>
        <end position="92"/>
    </location>
</feature>
<dbReference type="RefSeq" id="WP_146900931.1">
    <property type="nucleotide sequence ID" value="NZ_BJYS01000028.1"/>
</dbReference>
<proteinExistence type="predicted"/>